<dbReference type="Pfam" id="PF00505">
    <property type="entry name" value="HMG_box"/>
    <property type="match status" value="2"/>
</dbReference>
<keyword evidence="1 2" id="KW-0238">DNA-binding</keyword>
<dbReference type="InterPro" id="IPR050342">
    <property type="entry name" value="HMGB"/>
</dbReference>
<dbReference type="EMBL" id="JANTQA010000036">
    <property type="protein sequence ID" value="KAJ3437014.1"/>
    <property type="molecule type" value="Genomic_DNA"/>
</dbReference>
<dbReference type="AlphaFoldDB" id="A0AAV7Z7K7"/>
<dbReference type="GO" id="GO:0006357">
    <property type="term" value="P:regulation of transcription by RNA polymerase II"/>
    <property type="evidence" value="ECO:0007669"/>
    <property type="project" value="TreeGrafter"/>
</dbReference>
<evidence type="ECO:0000313" key="5">
    <source>
        <dbReference type="EMBL" id="KAJ3437014.1"/>
    </source>
</evidence>
<feature type="region of interest" description="Disordered" evidence="3">
    <location>
        <begin position="148"/>
        <end position="186"/>
    </location>
</feature>
<proteinExistence type="predicted"/>
<evidence type="ECO:0000313" key="6">
    <source>
        <dbReference type="Proteomes" id="UP001146793"/>
    </source>
</evidence>
<sequence length="186" mass="22468">MSYNKDKPKKNRSAWMLYCMEMRPKVQKKNADLNFREVSKKVNEDWKELSGKAKKKWTKEAAEDKKRYEKELKKWQDEQTSESSEEELTRTRYNGRKKPIPRPVGVRNCFQLYMKDKKKELKKADPKISFEKMNKKVSKGWKNISEKNKKKYVKMAQDDKKRYKKEMKQYEKDRPKTTSESESSSD</sequence>
<feature type="compositionally biased region" description="Basic and acidic residues" evidence="3">
    <location>
        <begin position="156"/>
        <end position="179"/>
    </location>
</feature>
<name>A0AAV7Z7K7_9EUKA</name>
<dbReference type="SMART" id="SM00398">
    <property type="entry name" value="HMG"/>
    <property type="match status" value="2"/>
</dbReference>
<keyword evidence="2" id="KW-0539">Nucleus</keyword>
<feature type="domain" description="HMG box" evidence="4">
    <location>
        <begin position="8"/>
        <end position="76"/>
    </location>
</feature>
<dbReference type="GO" id="GO:0005634">
    <property type="term" value="C:nucleus"/>
    <property type="evidence" value="ECO:0007669"/>
    <property type="project" value="UniProtKB-UniRule"/>
</dbReference>
<protein>
    <submittedName>
        <fullName evidence="5">High mobility group protein dsp1</fullName>
    </submittedName>
</protein>
<dbReference type="PANTHER" id="PTHR48112:SF22">
    <property type="entry name" value="MITOCHONDRIAL TRANSCRIPTION FACTOR A, ISOFORM B"/>
    <property type="match status" value="1"/>
</dbReference>
<gene>
    <name evidence="5" type="ORF">M0812_19082</name>
</gene>
<dbReference type="Proteomes" id="UP001146793">
    <property type="component" value="Unassembled WGS sequence"/>
</dbReference>
<dbReference type="InterPro" id="IPR036910">
    <property type="entry name" value="HMG_box_dom_sf"/>
</dbReference>
<evidence type="ECO:0000256" key="2">
    <source>
        <dbReference type="PROSITE-ProRule" id="PRU00267"/>
    </source>
</evidence>
<dbReference type="GO" id="GO:0003677">
    <property type="term" value="F:DNA binding"/>
    <property type="evidence" value="ECO:0007669"/>
    <property type="project" value="UniProtKB-UniRule"/>
</dbReference>
<reference evidence="5" key="1">
    <citation type="submission" date="2022-08" db="EMBL/GenBank/DDBJ databases">
        <title>Novel sulphate-reducing endosymbionts in the free-living metamonad Anaeramoeba.</title>
        <authorList>
            <person name="Jerlstrom-Hultqvist J."/>
            <person name="Cepicka I."/>
            <person name="Gallot-Lavallee L."/>
            <person name="Salas-Leiva D."/>
            <person name="Curtis B.A."/>
            <person name="Zahonova K."/>
            <person name="Pipaliya S."/>
            <person name="Dacks J."/>
            <person name="Roger A.J."/>
        </authorList>
    </citation>
    <scope>NUCLEOTIDE SEQUENCE</scope>
    <source>
        <strain evidence="5">Busselton2</strain>
    </source>
</reference>
<evidence type="ECO:0000259" key="4">
    <source>
        <dbReference type="PROSITE" id="PS50118"/>
    </source>
</evidence>
<dbReference type="SUPFAM" id="SSF47095">
    <property type="entry name" value="HMG-box"/>
    <property type="match status" value="2"/>
</dbReference>
<comment type="caution">
    <text evidence="5">The sequence shown here is derived from an EMBL/GenBank/DDBJ whole genome shotgun (WGS) entry which is preliminary data.</text>
</comment>
<organism evidence="5 6">
    <name type="scientific">Anaeramoeba flamelloides</name>
    <dbReference type="NCBI Taxonomy" id="1746091"/>
    <lineage>
        <taxon>Eukaryota</taxon>
        <taxon>Metamonada</taxon>
        <taxon>Anaeramoebidae</taxon>
        <taxon>Anaeramoeba</taxon>
    </lineage>
</organism>
<evidence type="ECO:0000256" key="3">
    <source>
        <dbReference type="SAM" id="MobiDB-lite"/>
    </source>
</evidence>
<feature type="DNA-binding region" description="HMG box" evidence="2">
    <location>
        <begin position="103"/>
        <end position="171"/>
    </location>
</feature>
<dbReference type="PANTHER" id="PTHR48112">
    <property type="entry name" value="HIGH MOBILITY GROUP PROTEIN DSP1"/>
    <property type="match status" value="1"/>
</dbReference>
<accession>A0AAV7Z7K7</accession>
<evidence type="ECO:0000256" key="1">
    <source>
        <dbReference type="ARBA" id="ARBA00023125"/>
    </source>
</evidence>
<dbReference type="CDD" id="cd00084">
    <property type="entry name" value="HMG-box_SF"/>
    <property type="match status" value="1"/>
</dbReference>
<dbReference type="Gene3D" id="1.10.30.10">
    <property type="entry name" value="High mobility group box domain"/>
    <property type="match status" value="2"/>
</dbReference>
<feature type="DNA-binding region" description="HMG box" evidence="2">
    <location>
        <begin position="8"/>
        <end position="76"/>
    </location>
</feature>
<feature type="domain" description="HMG box" evidence="4">
    <location>
        <begin position="103"/>
        <end position="171"/>
    </location>
</feature>
<dbReference type="InterPro" id="IPR009071">
    <property type="entry name" value="HMG_box_dom"/>
</dbReference>
<feature type="region of interest" description="Disordered" evidence="3">
    <location>
        <begin position="72"/>
        <end position="101"/>
    </location>
</feature>
<dbReference type="PRINTS" id="PR00886">
    <property type="entry name" value="HIGHMOBLTY12"/>
</dbReference>
<dbReference type="PROSITE" id="PS50118">
    <property type="entry name" value="HMG_BOX_2"/>
    <property type="match status" value="2"/>
</dbReference>